<organism evidence="5 6">
    <name type="scientific">Pleurodeles waltl</name>
    <name type="common">Iberian ribbed newt</name>
    <dbReference type="NCBI Taxonomy" id="8319"/>
    <lineage>
        <taxon>Eukaryota</taxon>
        <taxon>Metazoa</taxon>
        <taxon>Chordata</taxon>
        <taxon>Craniata</taxon>
        <taxon>Vertebrata</taxon>
        <taxon>Euteleostomi</taxon>
        <taxon>Amphibia</taxon>
        <taxon>Batrachia</taxon>
        <taxon>Caudata</taxon>
        <taxon>Salamandroidea</taxon>
        <taxon>Salamandridae</taxon>
        <taxon>Pleurodelinae</taxon>
        <taxon>Pleurodeles</taxon>
    </lineage>
</organism>
<evidence type="ECO:0000313" key="5">
    <source>
        <dbReference type="EMBL" id="KAJ1135780.1"/>
    </source>
</evidence>
<sequence>MERRRGASERAPIVPQGRSALFVSPLGHLEAPSSVPTTCDSPGRAHRRPLLPPSFLAAAPRTRADGHYFAGHGAERARRKEMDALRSQQRSSDVNVEVDASPSRELSALLKEVREEYEAIIDKYRREAAIWLQQQAQALQHEEFTNSQAVEIGNKGDLELKRIYQDLQIEFQAEPSRETQCHFAEDLERKQRTICQMEAELSDLRDELKRQQNEHQNQMDLKSRLENEIATYPRLI</sequence>
<evidence type="ECO:0000256" key="2">
    <source>
        <dbReference type="ARBA" id="ARBA00023054"/>
    </source>
</evidence>
<dbReference type="SUPFAM" id="SSF64593">
    <property type="entry name" value="Intermediate filament protein, coiled coil region"/>
    <property type="match status" value="1"/>
</dbReference>
<comment type="caution">
    <text evidence="5">The sequence shown here is derived from an EMBL/GenBank/DDBJ whole genome shotgun (WGS) entry which is preliminary data.</text>
</comment>
<evidence type="ECO:0000256" key="3">
    <source>
        <dbReference type="SAM" id="Coils"/>
    </source>
</evidence>
<dbReference type="SMART" id="SM01391">
    <property type="entry name" value="Filament"/>
    <property type="match status" value="1"/>
</dbReference>
<dbReference type="PANTHER" id="PTHR23239">
    <property type="entry name" value="INTERMEDIATE FILAMENT"/>
    <property type="match status" value="1"/>
</dbReference>
<protein>
    <recommendedName>
        <fullName evidence="4">IF rod domain-containing protein</fullName>
    </recommendedName>
</protein>
<dbReference type="GO" id="GO:0005882">
    <property type="term" value="C:intermediate filament"/>
    <property type="evidence" value="ECO:0007669"/>
    <property type="project" value="UniProtKB-KW"/>
</dbReference>
<dbReference type="GO" id="GO:0030855">
    <property type="term" value="P:epithelial cell differentiation"/>
    <property type="evidence" value="ECO:0007669"/>
    <property type="project" value="TreeGrafter"/>
</dbReference>
<dbReference type="AlphaFoldDB" id="A0AAV7Q6G2"/>
<feature type="coiled-coil region" evidence="3">
    <location>
        <begin position="194"/>
        <end position="228"/>
    </location>
</feature>
<keyword evidence="1" id="KW-0403">Intermediate filament</keyword>
<accession>A0AAV7Q6G2</accession>
<dbReference type="Gene3D" id="1.20.5.170">
    <property type="match status" value="1"/>
</dbReference>
<dbReference type="PROSITE" id="PS51842">
    <property type="entry name" value="IF_ROD_2"/>
    <property type="match status" value="1"/>
</dbReference>
<keyword evidence="2 3" id="KW-0175">Coiled coil</keyword>
<name>A0AAV7Q6G2_PLEWA</name>
<keyword evidence="6" id="KW-1185">Reference proteome</keyword>
<feature type="coiled-coil region" evidence="3">
    <location>
        <begin position="103"/>
        <end position="134"/>
    </location>
</feature>
<gene>
    <name evidence="5" type="ORF">NDU88_002211</name>
</gene>
<dbReference type="Gene3D" id="1.20.5.500">
    <property type="entry name" value="Single helix bin"/>
    <property type="match status" value="1"/>
</dbReference>
<dbReference type="Proteomes" id="UP001066276">
    <property type="component" value="Chromosome 6"/>
</dbReference>
<proteinExistence type="predicted"/>
<evidence type="ECO:0000313" key="6">
    <source>
        <dbReference type="Proteomes" id="UP001066276"/>
    </source>
</evidence>
<dbReference type="GO" id="GO:0045109">
    <property type="term" value="P:intermediate filament organization"/>
    <property type="evidence" value="ECO:0007669"/>
    <property type="project" value="TreeGrafter"/>
</dbReference>
<evidence type="ECO:0000256" key="1">
    <source>
        <dbReference type="ARBA" id="ARBA00022754"/>
    </source>
</evidence>
<reference evidence="5" key="1">
    <citation type="journal article" date="2022" name="bioRxiv">
        <title>Sequencing and chromosome-scale assembly of the giantPleurodeles waltlgenome.</title>
        <authorList>
            <person name="Brown T."/>
            <person name="Elewa A."/>
            <person name="Iarovenko S."/>
            <person name="Subramanian E."/>
            <person name="Araus A.J."/>
            <person name="Petzold A."/>
            <person name="Susuki M."/>
            <person name="Suzuki K.-i.T."/>
            <person name="Hayashi T."/>
            <person name="Toyoda A."/>
            <person name="Oliveira C."/>
            <person name="Osipova E."/>
            <person name="Leigh N.D."/>
            <person name="Simon A."/>
            <person name="Yun M.H."/>
        </authorList>
    </citation>
    <scope>NUCLEOTIDE SEQUENCE</scope>
    <source>
        <strain evidence="5">20211129_DDA</strain>
        <tissue evidence="5">Liver</tissue>
    </source>
</reference>
<dbReference type="PRINTS" id="PR01248">
    <property type="entry name" value="TYPE1KERATIN"/>
</dbReference>
<dbReference type="InterPro" id="IPR002957">
    <property type="entry name" value="Keratin_I"/>
</dbReference>
<dbReference type="EMBL" id="JANPWB010000010">
    <property type="protein sequence ID" value="KAJ1135780.1"/>
    <property type="molecule type" value="Genomic_DNA"/>
</dbReference>
<evidence type="ECO:0000259" key="4">
    <source>
        <dbReference type="PROSITE" id="PS51842"/>
    </source>
</evidence>
<dbReference type="InterPro" id="IPR039008">
    <property type="entry name" value="IF_rod_dom"/>
</dbReference>
<feature type="domain" description="IF rod" evidence="4">
    <location>
        <begin position="1"/>
        <end position="236"/>
    </location>
</feature>
<dbReference type="Pfam" id="PF00038">
    <property type="entry name" value="Filament"/>
    <property type="match status" value="1"/>
</dbReference>
<dbReference type="PANTHER" id="PTHR23239:SF44">
    <property type="entry name" value="KERATIN, TYPE I CYTOSKELETAL 23"/>
    <property type="match status" value="1"/>
</dbReference>
<dbReference type="GO" id="GO:0005198">
    <property type="term" value="F:structural molecule activity"/>
    <property type="evidence" value="ECO:0007669"/>
    <property type="project" value="InterPro"/>
</dbReference>